<dbReference type="Proteomes" id="UP001321460">
    <property type="component" value="Chromosome"/>
</dbReference>
<keyword evidence="2" id="KW-1185">Reference proteome</keyword>
<name>A0ABY9E2S2_9SPIR</name>
<accession>A0ABY9E2S2</accession>
<organism evidence="1 2">
    <name type="scientific">Treponema paraluiscuniculi</name>
    <dbReference type="NCBI Taxonomy" id="53435"/>
    <lineage>
        <taxon>Bacteria</taxon>
        <taxon>Pseudomonadati</taxon>
        <taxon>Spirochaetota</taxon>
        <taxon>Spirochaetia</taxon>
        <taxon>Spirochaetales</taxon>
        <taxon>Treponemataceae</taxon>
        <taxon>Treponema</taxon>
    </lineage>
</organism>
<reference evidence="1 2" key="1">
    <citation type="submission" date="2022-05" db="EMBL/GenBank/DDBJ databases">
        <title>Treponema leporis L2 test.</title>
        <authorList>
            <person name="Cejkova D."/>
        </authorList>
    </citation>
    <scope>NUCLEOTIDE SEQUENCE [LARGE SCALE GENOMIC DNA]</scope>
    <source>
        <strain evidence="1 2">L2</strain>
    </source>
</reference>
<proteinExistence type="predicted"/>
<gene>
    <name evidence="1" type="ORF">TPLL2_0262a</name>
</gene>
<evidence type="ECO:0000313" key="2">
    <source>
        <dbReference type="Proteomes" id="UP001321460"/>
    </source>
</evidence>
<sequence>MPIRFRCLLGDALFPWGIPCTYAQRRCAGFACALVLYSVGAV</sequence>
<protein>
    <submittedName>
        <fullName evidence="1">Uncharacterized protein</fullName>
    </submittedName>
</protein>
<dbReference type="EMBL" id="CP097901">
    <property type="protein sequence ID" value="WKC72148.1"/>
    <property type="molecule type" value="Genomic_DNA"/>
</dbReference>
<evidence type="ECO:0000313" key="1">
    <source>
        <dbReference type="EMBL" id="WKC72148.1"/>
    </source>
</evidence>